<dbReference type="AlphaFoldDB" id="A0A937JQT3"/>
<dbReference type="InterPro" id="IPR006827">
    <property type="entry name" value="Lant_deHydtase_N"/>
</dbReference>
<protein>
    <submittedName>
        <fullName evidence="3">Lantibiotic dehydratase</fullName>
    </submittedName>
</protein>
<evidence type="ECO:0000313" key="3">
    <source>
        <dbReference type="EMBL" id="MBL1083758.1"/>
    </source>
</evidence>
<evidence type="ECO:0000313" key="4">
    <source>
        <dbReference type="Proteomes" id="UP000661858"/>
    </source>
</evidence>
<feature type="compositionally biased region" description="Pro residues" evidence="1">
    <location>
        <begin position="1"/>
        <end position="13"/>
    </location>
</feature>
<dbReference type="Proteomes" id="UP000661858">
    <property type="component" value="Unassembled WGS sequence"/>
</dbReference>
<proteinExistence type="predicted"/>
<dbReference type="EMBL" id="JAERRK010000007">
    <property type="protein sequence ID" value="MBL1083758.1"/>
    <property type="molecule type" value="Genomic_DNA"/>
</dbReference>
<feature type="domain" description="Lantibiotic dehydratase N-terminal" evidence="2">
    <location>
        <begin position="176"/>
        <end position="460"/>
    </location>
</feature>
<evidence type="ECO:0000259" key="2">
    <source>
        <dbReference type="Pfam" id="PF04738"/>
    </source>
</evidence>
<name>A0A937JQT3_9ACTN</name>
<dbReference type="RefSeq" id="WP_201836585.1">
    <property type="nucleotide sequence ID" value="NZ_JAERRK010000007.1"/>
</dbReference>
<feature type="compositionally biased region" description="Basic and acidic residues" evidence="1">
    <location>
        <begin position="953"/>
        <end position="964"/>
    </location>
</feature>
<reference evidence="3" key="1">
    <citation type="submission" date="2021-01" db="EMBL/GenBank/DDBJ databases">
        <title>WGS of actinomycetes isolated from Thailand.</title>
        <authorList>
            <person name="Thawai C."/>
        </authorList>
    </citation>
    <scope>NUCLEOTIDE SEQUENCE</scope>
    <source>
        <strain evidence="3">RCU-197</strain>
    </source>
</reference>
<comment type="caution">
    <text evidence="3">The sequence shown here is derived from an EMBL/GenBank/DDBJ whole genome shotgun (WGS) entry which is preliminary data.</text>
</comment>
<accession>A0A937JQT3</accession>
<organism evidence="3 4">
    <name type="scientific">Streptomyces actinomycinicus</name>
    <dbReference type="NCBI Taxonomy" id="1695166"/>
    <lineage>
        <taxon>Bacteria</taxon>
        <taxon>Bacillati</taxon>
        <taxon>Actinomycetota</taxon>
        <taxon>Actinomycetes</taxon>
        <taxon>Kitasatosporales</taxon>
        <taxon>Streptomycetaceae</taxon>
        <taxon>Streptomyces</taxon>
    </lineage>
</organism>
<feature type="region of interest" description="Disordered" evidence="1">
    <location>
        <begin position="473"/>
        <end position="499"/>
    </location>
</feature>
<keyword evidence="4" id="KW-1185">Reference proteome</keyword>
<feature type="region of interest" description="Disordered" evidence="1">
    <location>
        <begin position="1"/>
        <end position="36"/>
    </location>
</feature>
<sequence length="979" mass="104656">MPHFAPPKAPAHVPPSDRADPSGATATSGRPAALGPADVYERTAPYALVRTTVLPYPAETASAAEVRTLLARLTALAAQDAALRTALSDDLFAARAGHDEEFHRQVVLPLRRALYNGRDPRPALLGRLGTLPERVPRLADWIALRELRARLLGELGAAVPPALTAERTALAALCRSPAFARAIALTSADLLRAVSRAGRGETGRRARKEEPSVLRHALRASTKTSPLSWFTAVGWAAEAAVDTADPTACAPEREPGPSAPLTSVVRENRTLVAALTAALLDDPRRRRALPHRMTSTARVSGGRARFARAEALFAGGRYLVTREDEVEVAARPALDALAAALAARPLPLGTLTARLAAGMGRAADDSAVAGFVDRLADSGLLVPTEPVDPQHPAPLLGLAEWLQQWPEDAALADRLTQLGYHIRKFADAPAAERPAALTGLAARWHELLTDTGRPVPSDSAPLTVLTEDVVAPVPLSPLRPPTPPGRGGRAAERPSQEQPYTEVPYAAVPYMDEPHGELPAGYDPFLPADYVALTELTSLAELFDLGHVMSRIARDRFVVRYGEGGVCRDPWDFGADTAAAWEEAGRLVGRPSDDPGLPAGLVELARLREEFTALAREAAQEAAGPAGETAGEIVLPAGPVRALAARLPGWTAARPLSYSHFVQRGDVGDLLCVNHIYGGWGRFTSRFLDALPASAAAAVGDRVRRGLGAGARAAQVRPVGGFNANLHPLLLAEEIGPDRGRTALAEADLDLVHDPAADRLRFRVRATGEPLDVLYLGFLAPIMLPQRLGPYLSDHPAGVVDFRPLVPRQAMAAPGGRVVRTPRLRHRHLVLARRRWHLDPGALDALRAELTSEQREVPAATVARWRALLGLPEQLFLHPAPRPPAGRAVDDFVARLNAPKPQALDLGNALHLRCLASWLARHPHGVVLEEALPAFGGRDRPARAVESVVETYRPARDRTADPDAPRPAAPPVPRRGGTR</sequence>
<gene>
    <name evidence="3" type="ORF">JK359_17585</name>
</gene>
<feature type="region of interest" description="Disordered" evidence="1">
    <location>
        <begin position="952"/>
        <end position="979"/>
    </location>
</feature>
<feature type="compositionally biased region" description="Pro residues" evidence="1">
    <location>
        <begin position="474"/>
        <end position="484"/>
    </location>
</feature>
<dbReference type="Pfam" id="PF04738">
    <property type="entry name" value="Lant_dehydr_N"/>
    <property type="match status" value="1"/>
</dbReference>
<evidence type="ECO:0000256" key="1">
    <source>
        <dbReference type="SAM" id="MobiDB-lite"/>
    </source>
</evidence>